<organism evidence="1 2">
    <name type="scientific">Rhodococcus wratislaviensis</name>
    <name type="common">Tsukamurella wratislaviensis</name>
    <dbReference type="NCBI Taxonomy" id="44752"/>
    <lineage>
        <taxon>Bacteria</taxon>
        <taxon>Bacillati</taxon>
        <taxon>Actinomycetota</taxon>
        <taxon>Actinomycetes</taxon>
        <taxon>Mycobacteriales</taxon>
        <taxon>Nocardiaceae</taxon>
        <taxon>Rhodococcus</taxon>
    </lineage>
</organism>
<dbReference type="EMBL" id="BHYM01000022">
    <property type="protein sequence ID" value="GCE38860.1"/>
    <property type="molecule type" value="Genomic_DNA"/>
</dbReference>
<accession>A0A402C5F9</accession>
<gene>
    <name evidence="1" type="ORF">Rhow_002384</name>
</gene>
<dbReference type="Pfam" id="PF00378">
    <property type="entry name" value="ECH_1"/>
    <property type="match status" value="1"/>
</dbReference>
<name>A0A402C5F9_RHOWR</name>
<dbReference type="Proteomes" id="UP000287519">
    <property type="component" value="Unassembled WGS sequence"/>
</dbReference>
<protein>
    <submittedName>
        <fullName evidence="1">Enoyl-CoA hydratase</fullName>
    </submittedName>
</protein>
<dbReference type="InterPro" id="IPR029045">
    <property type="entry name" value="ClpP/crotonase-like_dom_sf"/>
</dbReference>
<dbReference type="SUPFAM" id="SSF52096">
    <property type="entry name" value="ClpP/crotonase"/>
    <property type="match status" value="1"/>
</dbReference>
<dbReference type="RefSeq" id="WP_124391350.1">
    <property type="nucleotide sequence ID" value="NZ_BHYM01000022.1"/>
</dbReference>
<comment type="caution">
    <text evidence="1">The sequence shown here is derived from an EMBL/GenBank/DDBJ whole genome shotgun (WGS) entry which is preliminary data.</text>
</comment>
<proteinExistence type="predicted"/>
<evidence type="ECO:0000313" key="2">
    <source>
        <dbReference type="Proteomes" id="UP000287519"/>
    </source>
</evidence>
<dbReference type="GO" id="GO:0003824">
    <property type="term" value="F:catalytic activity"/>
    <property type="evidence" value="ECO:0007669"/>
    <property type="project" value="UniProtKB-ARBA"/>
</dbReference>
<dbReference type="OrthoDB" id="9777711at2"/>
<keyword evidence="2" id="KW-1185">Reference proteome</keyword>
<reference evidence="1 2" key="1">
    <citation type="submission" date="2018-11" db="EMBL/GenBank/DDBJ databases">
        <title>Microbial catabolism of amino acid.</title>
        <authorList>
            <person name="Hibi M."/>
            <person name="Ogawa J."/>
        </authorList>
    </citation>
    <scope>NUCLEOTIDE SEQUENCE [LARGE SCALE GENOMIC DNA]</scope>
    <source>
        <strain evidence="1 2">C31-06</strain>
    </source>
</reference>
<dbReference type="AlphaFoldDB" id="A0A402C5F9"/>
<dbReference type="CDD" id="cd06558">
    <property type="entry name" value="crotonase-like"/>
    <property type="match status" value="1"/>
</dbReference>
<dbReference type="PANTHER" id="PTHR43459">
    <property type="entry name" value="ENOYL-COA HYDRATASE"/>
    <property type="match status" value="1"/>
</dbReference>
<dbReference type="InterPro" id="IPR001753">
    <property type="entry name" value="Enoyl-CoA_hydra/iso"/>
</dbReference>
<sequence length="222" mass="23689">MSAAVLSDRVRFEVSDGVAVLELRHPEKRNAVTGPMWEAILGHLAAAADREDVRVLVVQGSGGAFCAGADLSSMKHPDSWVSESFRELAIRALKAVAAFPVPSVALIKGACIGAGCSLAMACDLRFACPDAFFAIPAVRHGIVYDTDSITRLEALVGPSRAARFLYTADRLKAEEAMAIGLVDECSDEVDRLVATFAEKVMQGNRSAIAANRTILRHQSFTA</sequence>
<dbReference type="Gene3D" id="3.90.226.10">
    <property type="entry name" value="2-enoyl-CoA Hydratase, Chain A, domain 1"/>
    <property type="match status" value="1"/>
</dbReference>
<evidence type="ECO:0000313" key="1">
    <source>
        <dbReference type="EMBL" id="GCE38860.1"/>
    </source>
</evidence>
<dbReference type="PANTHER" id="PTHR43459:SF1">
    <property type="entry name" value="EG:BACN32G11.4 PROTEIN"/>
    <property type="match status" value="1"/>
</dbReference>